<dbReference type="EMBL" id="FWFY01000013">
    <property type="protein sequence ID" value="SLN67078.1"/>
    <property type="molecule type" value="Genomic_DNA"/>
</dbReference>
<dbReference type="Proteomes" id="UP000240624">
    <property type="component" value="Unassembled WGS sequence"/>
</dbReference>
<accession>A0A1X7A0H6</accession>
<proteinExistence type="predicted"/>
<protein>
    <submittedName>
        <fullName evidence="2 3">Antitoxin CcdA</fullName>
    </submittedName>
</protein>
<evidence type="ECO:0000313" key="5">
    <source>
        <dbReference type="Proteomes" id="UP000240624"/>
    </source>
</evidence>
<dbReference type="AlphaFoldDB" id="A0A1X7A0H6"/>
<dbReference type="Pfam" id="PF07362">
    <property type="entry name" value="CcdA"/>
    <property type="match status" value="1"/>
</dbReference>
<sequence length="83" mass="9007">MGIATKRKTSLTLDAALLDSARNLGINVSAVANAALKHAVEDARRSKWLEENLETFAAQAEWHERNGHPLAEIISSPVAWTTA</sequence>
<reference evidence="3 4" key="1">
    <citation type="submission" date="2017-03" db="EMBL/GenBank/DDBJ databases">
        <authorList>
            <person name="Afonso C.L."/>
            <person name="Miller P.J."/>
            <person name="Scott M.A."/>
            <person name="Spackman E."/>
            <person name="Goraichik I."/>
            <person name="Dimitrov K.M."/>
            <person name="Suarez D.L."/>
            <person name="Swayne D.E."/>
        </authorList>
    </citation>
    <scope>NUCLEOTIDE SEQUENCE [LARGE SCALE GENOMIC DNA]</scope>
    <source>
        <strain evidence="3 4">CECT 8367</strain>
    </source>
</reference>
<evidence type="ECO:0000313" key="2">
    <source>
        <dbReference type="EMBL" id="PSK81544.1"/>
    </source>
</evidence>
<dbReference type="RefSeq" id="WP_085897689.1">
    <property type="nucleotide sequence ID" value="NZ_FWFY01000013.1"/>
</dbReference>
<dbReference type="EMBL" id="PYGB01000015">
    <property type="protein sequence ID" value="PSK81544.1"/>
    <property type="molecule type" value="Genomic_DNA"/>
</dbReference>
<evidence type="ECO:0000313" key="3">
    <source>
        <dbReference type="EMBL" id="SLN67078.1"/>
    </source>
</evidence>
<dbReference type="Proteomes" id="UP000193495">
    <property type="component" value="Unassembled WGS sequence"/>
</dbReference>
<keyword evidence="5" id="KW-1185">Reference proteome</keyword>
<organism evidence="3 4">
    <name type="scientific">Limimaricola soesokkakensis</name>
    <dbReference type="NCBI Taxonomy" id="1343159"/>
    <lineage>
        <taxon>Bacteria</taxon>
        <taxon>Pseudomonadati</taxon>
        <taxon>Pseudomonadota</taxon>
        <taxon>Alphaproteobacteria</taxon>
        <taxon>Rhodobacterales</taxon>
        <taxon>Paracoccaceae</taxon>
        <taxon>Limimaricola</taxon>
    </lineage>
</organism>
<gene>
    <name evidence="2" type="ORF">CLV79_11512</name>
    <name evidence="3" type="ORF">LOS8367_03335</name>
</gene>
<name>A0A1X7A0H6_9RHOB</name>
<keyword evidence="1" id="KW-1277">Toxin-antitoxin system</keyword>
<evidence type="ECO:0000313" key="4">
    <source>
        <dbReference type="Proteomes" id="UP000193495"/>
    </source>
</evidence>
<dbReference type="InterPro" id="IPR009956">
    <property type="entry name" value="Post-segregation_anti-tox_CcdA"/>
</dbReference>
<dbReference type="OrthoDB" id="7191115at2"/>
<evidence type="ECO:0000256" key="1">
    <source>
        <dbReference type="ARBA" id="ARBA00022649"/>
    </source>
</evidence>
<reference evidence="2 5" key="2">
    <citation type="submission" date="2018-03" db="EMBL/GenBank/DDBJ databases">
        <title>Genomic Encyclopedia of Archaeal and Bacterial Type Strains, Phase II (KMG-II): from individual species to whole genera.</title>
        <authorList>
            <person name="Goeker M."/>
        </authorList>
    </citation>
    <scope>NUCLEOTIDE SEQUENCE [LARGE SCALE GENOMIC DNA]</scope>
    <source>
        <strain evidence="2 5">DSM 29956</strain>
    </source>
</reference>